<dbReference type="EMBL" id="BAAATD010000002">
    <property type="protein sequence ID" value="GAA2587998.1"/>
    <property type="molecule type" value="Genomic_DNA"/>
</dbReference>
<name>A0ABN3PNJ2_9ACTN</name>
<keyword evidence="2" id="KW-1185">Reference proteome</keyword>
<accession>A0ABN3PNJ2</accession>
<sequence>MVAYVAHIEIAYLGGQTDELAEARRLLAASLTADAALAKAGPTLELRPGNVLVVRGTPHDDDPLRALTSLDEAVCRALTSTGLYEEFDVSQRVLHIAPAALTEPFFAWSEGYPRQRRRLMSRRPRKGGR</sequence>
<reference evidence="1 2" key="1">
    <citation type="journal article" date="2019" name="Int. J. Syst. Evol. Microbiol.">
        <title>The Global Catalogue of Microorganisms (GCM) 10K type strain sequencing project: providing services to taxonomists for standard genome sequencing and annotation.</title>
        <authorList>
            <consortium name="The Broad Institute Genomics Platform"/>
            <consortium name="The Broad Institute Genome Sequencing Center for Infectious Disease"/>
            <person name="Wu L."/>
            <person name="Ma J."/>
        </authorList>
    </citation>
    <scope>NUCLEOTIDE SEQUENCE [LARGE SCALE GENOMIC DNA]</scope>
    <source>
        <strain evidence="1 2">JCM 6833</strain>
    </source>
</reference>
<organism evidence="1 2">
    <name type="scientific">Actinomadura fulvescens</name>
    <dbReference type="NCBI Taxonomy" id="46160"/>
    <lineage>
        <taxon>Bacteria</taxon>
        <taxon>Bacillati</taxon>
        <taxon>Actinomycetota</taxon>
        <taxon>Actinomycetes</taxon>
        <taxon>Streptosporangiales</taxon>
        <taxon>Thermomonosporaceae</taxon>
        <taxon>Actinomadura</taxon>
    </lineage>
</organism>
<evidence type="ECO:0000313" key="1">
    <source>
        <dbReference type="EMBL" id="GAA2587998.1"/>
    </source>
</evidence>
<dbReference type="Proteomes" id="UP001501509">
    <property type="component" value="Unassembled WGS sequence"/>
</dbReference>
<evidence type="ECO:0000313" key="2">
    <source>
        <dbReference type="Proteomes" id="UP001501509"/>
    </source>
</evidence>
<dbReference type="RefSeq" id="WP_344540049.1">
    <property type="nucleotide sequence ID" value="NZ_BAAATD010000002.1"/>
</dbReference>
<gene>
    <name evidence="1" type="ORF">GCM10010411_21080</name>
</gene>
<evidence type="ECO:0008006" key="3">
    <source>
        <dbReference type="Google" id="ProtNLM"/>
    </source>
</evidence>
<comment type="caution">
    <text evidence="1">The sequence shown here is derived from an EMBL/GenBank/DDBJ whole genome shotgun (WGS) entry which is preliminary data.</text>
</comment>
<protein>
    <recommendedName>
        <fullName evidence="3">YCII-related domain-containing protein</fullName>
    </recommendedName>
</protein>
<proteinExistence type="predicted"/>